<feature type="compositionally biased region" description="Basic and acidic residues" evidence="1">
    <location>
        <begin position="28"/>
        <end position="45"/>
    </location>
</feature>
<feature type="region of interest" description="Disordered" evidence="1">
    <location>
        <begin position="1"/>
        <end position="45"/>
    </location>
</feature>
<gene>
    <name evidence="3" type="ORF">AB0O96_04800</name>
</gene>
<keyword evidence="2" id="KW-0812">Transmembrane</keyword>
<evidence type="ECO:0000256" key="1">
    <source>
        <dbReference type="SAM" id="MobiDB-lite"/>
    </source>
</evidence>
<protein>
    <submittedName>
        <fullName evidence="3">TadE family type IV pilus minor pilin</fullName>
    </submittedName>
</protein>
<feature type="transmembrane region" description="Helical" evidence="2">
    <location>
        <begin position="55"/>
        <end position="75"/>
    </location>
</feature>
<sequence>MDHPPPARRGNPAGDADRASGGRLGHRGKPDPSHGSDRTFGRGPDHGAVTVETAVIMPALILLLAVLLAAAAAGTTTVRFEEAARASARAAARGEDTAAVEGAARNVAGNDAAVQVFAGGNRVTVSVSGPAPGVLGQWSSWRLHAEATAAVENHGGDSAGP</sequence>
<name>A0ABV3KAU1_9MICC</name>
<evidence type="ECO:0000256" key="2">
    <source>
        <dbReference type="SAM" id="Phobius"/>
    </source>
</evidence>
<accession>A0ABV3KAU1</accession>
<evidence type="ECO:0000313" key="3">
    <source>
        <dbReference type="EMBL" id="MEV8157512.1"/>
    </source>
</evidence>
<dbReference type="EMBL" id="JBFBLL010000002">
    <property type="protein sequence ID" value="MEV8157512.1"/>
    <property type="molecule type" value="Genomic_DNA"/>
</dbReference>
<dbReference type="InterPro" id="IPR049790">
    <property type="entry name" value="Rv3655c/TadE"/>
</dbReference>
<dbReference type="Proteomes" id="UP001553031">
    <property type="component" value="Unassembled WGS sequence"/>
</dbReference>
<reference evidence="3 4" key="1">
    <citation type="submission" date="2024-06" db="EMBL/GenBank/DDBJ databases">
        <title>The Natural Products Discovery Center: Release of the First 8490 Sequenced Strains for Exploring Actinobacteria Biosynthetic Diversity.</title>
        <authorList>
            <person name="Kalkreuter E."/>
            <person name="Kautsar S.A."/>
            <person name="Yang D."/>
            <person name="Bader C.D."/>
            <person name="Teijaro C.N."/>
            <person name="Fluegel L."/>
            <person name="Davis C.M."/>
            <person name="Simpson J.R."/>
            <person name="Lauterbach L."/>
            <person name="Steele A.D."/>
            <person name="Gui C."/>
            <person name="Meng S."/>
            <person name="Li G."/>
            <person name="Viehrig K."/>
            <person name="Ye F."/>
            <person name="Su P."/>
            <person name="Kiefer A.F."/>
            <person name="Nichols A."/>
            <person name="Cepeda A.J."/>
            <person name="Yan W."/>
            <person name="Fan B."/>
            <person name="Jiang Y."/>
            <person name="Adhikari A."/>
            <person name="Zheng C.-J."/>
            <person name="Schuster L."/>
            <person name="Cowan T.M."/>
            <person name="Smanski M.J."/>
            <person name="Chevrette M.G."/>
            <person name="De Carvalho L.P.S."/>
            <person name="Shen B."/>
        </authorList>
    </citation>
    <scope>NUCLEOTIDE SEQUENCE [LARGE SCALE GENOMIC DNA]</scope>
    <source>
        <strain evidence="3 4">NPDC079179</strain>
    </source>
</reference>
<dbReference type="NCBIfam" id="NF041390">
    <property type="entry name" value="TadE_Rv3655c"/>
    <property type="match status" value="1"/>
</dbReference>
<proteinExistence type="predicted"/>
<comment type="caution">
    <text evidence="3">The sequence shown here is derived from an EMBL/GenBank/DDBJ whole genome shotgun (WGS) entry which is preliminary data.</text>
</comment>
<keyword evidence="4" id="KW-1185">Reference proteome</keyword>
<keyword evidence="2" id="KW-0472">Membrane</keyword>
<keyword evidence="2" id="KW-1133">Transmembrane helix</keyword>
<dbReference type="RefSeq" id="WP_260983265.1">
    <property type="nucleotide sequence ID" value="NZ_JBFBLL010000002.1"/>
</dbReference>
<organism evidence="3 4">
    <name type="scientific">Kocuria salsicia</name>
    <dbReference type="NCBI Taxonomy" id="664639"/>
    <lineage>
        <taxon>Bacteria</taxon>
        <taxon>Bacillati</taxon>
        <taxon>Actinomycetota</taxon>
        <taxon>Actinomycetes</taxon>
        <taxon>Micrococcales</taxon>
        <taxon>Micrococcaceae</taxon>
        <taxon>Kocuria</taxon>
    </lineage>
</organism>
<evidence type="ECO:0000313" key="4">
    <source>
        <dbReference type="Proteomes" id="UP001553031"/>
    </source>
</evidence>